<dbReference type="EMBL" id="CP141614">
    <property type="protein sequence ID" value="WRP13940.1"/>
    <property type="molecule type" value="Genomic_DNA"/>
</dbReference>
<reference evidence="3" key="1">
    <citation type="submission" date="2023-12" db="EMBL/GenBank/DDBJ databases">
        <title>Novel isolates from deep terrestrial aquifers shed light on the physiology and ecology of the class Limnochordia.</title>
        <authorList>
            <person name="Karnachuk O.V."/>
            <person name="Lukina A.P."/>
            <person name="Avakyan M.R."/>
            <person name="Kadnikov V."/>
            <person name="Begmatov S."/>
            <person name="Beletsky A.V."/>
            <person name="Mardanov A.V."/>
            <person name="Ravin N.V."/>
        </authorList>
    </citation>
    <scope>NUCLEOTIDE SEQUENCE [LARGE SCALE GENOMIC DNA]</scope>
    <source>
        <strain evidence="3">LN</strain>
    </source>
</reference>
<evidence type="ECO:0000256" key="1">
    <source>
        <dbReference type="SAM" id="MobiDB-lite"/>
    </source>
</evidence>
<dbReference type="Proteomes" id="UP001333102">
    <property type="component" value="Chromosome"/>
</dbReference>
<dbReference type="RefSeq" id="WP_324668211.1">
    <property type="nucleotide sequence ID" value="NZ_CP141614.1"/>
</dbReference>
<gene>
    <name evidence="2" type="ORF">VLY81_10965</name>
</gene>
<name>A0ABZ1BN98_9FIRM</name>
<evidence type="ECO:0000313" key="2">
    <source>
        <dbReference type="EMBL" id="WRP13940.1"/>
    </source>
</evidence>
<proteinExistence type="predicted"/>
<evidence type="ECO:0000313" key="3">
    <source>
        <dbReference type="Proteomes" id="UP001333102"/>
    </source>
</evidence>
<protein>
    <recommendedName>
        <fullName evidence="4">2-isopropylmalate synthase LeuA allosteric (dimerisation) domain-containing protein</fullName>
    </recommendedName>
</protein>
<feature type="region of interest" description="Disordered" evidence="1">
    <location>
        <begin position="56"/>
        <end position="106"/>
    </location>
</feature>
<sequence length="247" mass="25844">MADCRVVWDREGHVSEIHVIGTGERSAKMIARDIQSLLLVNHNLSVPYQKVSIVNPGRAGGRAARPEASRTPAATEEMGSPGPPHPAAAPPRSEEAPEQAPRTSDEPIAVQVTVGPWRLDGLQLRLAEGRVEVTAELVAPSGEHLQGRSAGPSTPETMAALGARAVLEALAPRWEPFRWVSLQWVDLAGPQASQAVVVAVTSATWSRAREVRWSMGAALVQGNAAVAGALAALDALGKLSSPGGPAV</sequence>
<keyword evidence="3" id="KW-1185">Reference proteome</keyword>
<evidence type="ECO:0008006" key="4">
    <source>
        <dbReference type="Google" id="ProtNLM"/>
    </source>
</evidence>
<accession>A0ABZ1BN98</accession>
<organism evidence="2 3">
    <name type="scientific">Geochorda subterranea</name>
    <dbReference type="NCBI Taxonomy" id="3109564"/>
    <lineage>
        <taxon>Bacteria</taxon>
        <taxon>Bacillati</taxon>
        <taxon>Bacillota</taxon>
        <taxon>Limnochordia</taxon>
        <taxon>Limnochordales</taxon>
        <taxon>Geochordaceae</taxon>
        <taxon>Geochorda</taxon>
    </lineage>
</organism>